<reference evidence="1 2" key="1">
    <citation type="submission" date="2017-10" db="EMBL/GenBank/DDBJ databases">
        <title>Massilia psychrophilum sp. nov., a novel purple-pigmented bacterium isolated from Tianshan glacier, Xinjiang Municipality, China.</title>
        <authorList>
            <person name="Wang H."/>
        </authorList>
    </citation>
    <scope>NUCLEOTIDE SEQUENCE [LARGE SCALE GENOMIC DNA]</scope>
    <source>
        <strain evidence="1 2">JCM 30074</strain>
    </source>
</reference>
<evidence type="ECO:0000313" key="1">
    <source>
        <dbReference type="EMBL" id="PIL41973.1"/>
    </source>
</evidence>
<accession>A0A2G8T7N0</accession>
<dbReference type="EMBL" id="PDOC01000048">
    <property type="protein sequence ID" value="PIL41973.1"/>
    <property type="molecule type" value="Genomic_DNA"/>
</dbReference>
<evidence type="ECO:0000313" key="2">
    <source>
        <dbReference type="Proteomes" id="UP000230390"/>
    </source>
</evidence>
<protein>
    <submittedName>
        <fullName evidence="1">Uncharacterized protein</fullName>
    </submittedName>
</protein>
<dbReference type="Proteomes" id="UP000230390">
    <property type="component" value="Unassembled WGS sequence"/>
</dbReference>
<proteinExistence type="predicted"/>
<name>A0A2G8T7N0_9BURK</name>
<comment type="caution">
    <text evidence="1">The sequence shown here is derived from an EMBL/GenBank/DDBJ whole genome shotgun (WGS) entry which is preliminary data.</text>
</comment>
<dbReference type="AlphaFoldDB" id="A0A2G8T7N0"/>
<keyword evidence="2" id="KW-1185">Reference proteome</keyword>
<gene>
    <name evidence="1" type="ORF">CR105_26770</name>
</gene>
<organism evidence="1 2">
    <name type="scientific">Massilia eurypsychrophila</name>
    <dbReference type="NCBI Taxonomy" id="1485217"/>
    <lineage>
        <taxon>Bacteria</taxon>
        <taxon>Pseudomonadati</taxon>
        <taxon>Pseudomonadota</taxon>
        <taxon>Betaproteobacteria</taxon>
        <taxon>Burkholderiales</taxon>
        <taxon>Oxalobacteraceae</taxon>
        <taxon>Telluria group</taxon>
        <taxon>Massilia</taxon>
    </lineage>
</organism>
<sequence>MLHNSSQLVKIAVELADPVQDVEASFDAAISLSLCHTTYNMAIELTKQVARQATDAALGIRSVIGWDSHSYHAEPRNGLDTLLGLERALHQLAVDANSTKLCDGTQSAIVALIGQRIRAMALAAHQNTLYAVANAKAVEAVGALAIETIRALERGGRG</sequence>